<proteinExistence type="inferred from homology"/>
<reference evidence="5 6" key="1">
    <citation type="submission" date="2018-06" db="EMBL/GenBank/DDBJ databases">
        <authorList>
            <consortium name="Pathogen Informatics"/>
            <person name="Doyle S."/>
        </authorList>
    </citation>
    <scope>NUCLEOTIDE SEQUENCE [LARGE SCALE GENOMIC DNA]</scope>
    <source>
        <strain evidence="5 6">NCTC11009</strain>
    </source>
</reference>
<dbReference type="RefSeq" id="WP_113062563.1">
    <property type="nucleotide sequence ID" value="NZ_UATH01000001.1"/>
</dbReference>
<name>A0A2X1WN27_9BURK</name>
<sequence length="152" mass="16942">MSVNKVILVGRLGADPEVRASQSGNQVANLSVATNHVSYDKDGNKNESTEWHRITFFGRQAEVCEEYLRKGNQVYVEGRIQTRKYTDKDGIERYLTEVIGEKLQMLGGREDSQQSSNWASQTKGETATNSYAQAKGRATASSLNELDSDMPF</sequence>
<feature type="compositionally biased region" description="Polar residues" evidence="4">
    <location>
        <begin position="113"/>
        <end position="132"/>
    </location>
</feature>
<dbReference type="InterPro" id="IPR012340">
    <property type="entry name" value="NA-bd_OB-fold"/>
</dbReference>
<evidence type="ECO:0000256" key="2">
    <source>
        <dbReference type="HAMAP-Rule" id="MF_00984"/>
    </source>
</evidence>
<dbReference type="Pfam" id="PF00436">
    <property type="entry name" value="SSB"/>
    <property type="match status" value="1"/>
</dbReference>
<dbReference type="PANTHER" id="PTHR10302">
    <property type="entry name" value="SINGLE-STRANDED DNA-BINDING PROTEIN"/>
    <property type="match status" value="1"/>
</dbReference>
<evidence type="ECO:0000313" key="6">
    <source>
        <dbReference type="Proteomes" id="UP000250242"/>
    </source>
</evidence>
<comment type="caution">
    <text evidence="2">Lacks conserved residue(s) required for the propagation of feature annotation.</text>
</comment>
<protein>
    <recommendedName>
        <fullName evidence="2 3">Single-stranded DNA-binding protein</fullName>
        <shortName evidence="2">SSB</shortName>
    </recommendedName>
</protein>
<accession>A0A2X1WN27</accession>
<organism evidence="5 6">
    <name type="scientific">Oligella urethralis</name>
    <dbReference type="NCBI Taxonomy" id="90245"/>
    <lineage>
        <taxon>Bacteria</taxon>
        <taxon>Pseudomonadati</taxon>
        <taxon>Pseudomonadota</taxon>
        <taxon>Betaproteobacteria</taxon>
        <taxon>Burkholderiales</taxon>
        <taxon>Alcaligenaceae</taxon>
        <taxon>Oligella</taxon>
    </lineage>
</organism>
<comment type="subunit">
    <text evidence="2">Homotetramer.</text>
</comment>
<evidence type="ECO:0000256" key="3">
    <source>
        <dbReference type="PIRNR" id="PIRNR002070"/>
    </source>
</evidence>
<dbReference type="HAMAP" id="MF_00984">
    <property type="entry name" value="SSB"/>
    <property type="match status" value="1"/>
</dbReference>
<dbReference type="AlphaFoldDB" id="A0A2X1WN27"/>
<dbReference type="GO" id="GO:0006260">
    <property type="term" value="P:DNA replication"/>
    <property type="evidence" value="ECO:0007669"/>
    <property type="project" value="InterPro"/>
</dbReference>
<dbReference type="PIRSF" id="PIRSF002070">
    <property type="entry name" value="SSB"/>
    <property type="match status" value="1"/>
</dbReference>
<dbReference type="InterPro" id="IPR000424">
    <property type="entry name" value="Primosome_PriB/ssb"/>
</dbReference>
<dbReference type="PANTHER" id="PTHR10302:SF27">
    <property type="entry name" value="SINGLE-STRANDED DNA-BINDING PROTEIN"/>
    <property type="match status" value="1"/>
</dbReference>
<dbReference type="GO" id="GO:0009295">
    <property type="term" value="C:nucleoid"/>
    <property type="evidence" value="ECO:0007669"/>
    <property type="project" value="TreeGrafter"/>
</dbReference>
<dbReference type="CDD" id="cd04496">
    <property type="entry name" value="SSB_OBF"/>
    <property type="match status" value="1"/>
</dbReference>
<dbReference type="InterPro" id="IPR011344">
    <property type="entry name" value="ssDNA-bd"/>
</dbReference>
<dbReference type="PROSITE" id="PS50935">
    <property type="entry name" value="SSB"/>
    <property type="match status" value="1"/>
</dbReference>
<dbReference type="Proteomes" id="UP000250242">
    <property type="component" value="Unassembled WGS sequence"/>
</dbReference>
<evidence type="ECO:0000256" key="4">
    <source>
        <dbReference type="SAM" id="MobiDB-lite"/>
    </source>
</evidence>
<dbReference type="EMBL" id="UATH01000001">
    <property type="protein sequence ID" value="SPY08145.1"/>
    <property type="molecule type" value="Genomic_DNA"/>
</dbReference>
<evidence type="ECO:0000313" key="5">
    <source>
        <dbReference type="EMBL" id="SPY08145.1"/>
    </source>
</evidence>
<gene>
    <name evidence="5" type="primary">ssb_3</name>
    <name evidence="5" type="ORF">NCTC11009_01366</name>
</gene>
<dbReference type="SUPFAM" id="SSF50249">
    <property type="entry name" value="Nucleic acid-binding proteins"/>
    <property type="match status" value="1"/>
</dbReference>
<keyword evidence="1 2" id="KW-0238">DNA-binding</keyword>
<feature type="region of interest" description="Disordered" evidence="4">
    <location>
        <begin position="106"/>
        <end position="152"/>
    </location>
</feature>
<dbReference type="GO" id="GO:0003697">
    <property type="term" value="F:single-stranded DNA binding"/>
    <property type="evidence" value="ECO:0007669"/>
    <property type="project" value="UniProtKB-UniRule"/>
</dbReference>
<dbReference type="NCBIfam" id="TIGR00621">
    <property type="entry name" value="ssb"/>
    <property type="match status" value="1"/>
</dbReference>
<evidence type="ECO:0000256" key="1">
    <source>
        <dbReference type="ARBA" id="ARBA00023125"/>
    </source>
</evidence>
<dbReference type="Gene3D" id="2.40.50.140">
    <property type="entry name" value="Nucleic acid-binding proteins"/>
    <property type="match status" value="1"/>
</dbReference>